<evidence type="ECO:0000256" key="5">
    <source>
        <dbReference type="ARBA" id="ARBA00023004"/>
    </source>
</evidence>
<comment type="similarity">
    <text evidence="1">Belongs to the TfdA dioxygenase family.</text>
</comment>
<keyword evidence="8" id="KW-1185">Reference proteome</keyword>
<accession>A0A838XUM0</accession>
<dbReference type="SUPFAM" id="SSF51197">
    <property type="entry name" value="Clavaminate synthase-like"/>
    <property type="match status" value="1"/>
</dbReference>
<keyword evidence="2" id="KW-0479">Metal-binding</keyword>
<dbReference type="EMBL" id="JACEON010000013">
    <property type="protein sequence ID" value="MBA4612731.1"/>
    <property type="molecule type" value="Genomic_DNA"/>
</dbReference>
<feature type="domain" description="TauD/TfdA-like" evidence="6">
    <location>
        <begin position="6"/>
        <end position="273"/>
    </location>
</feature>
<dbReference type="GO" id="GO:0006790">
    <property type="term" value="P:sulfur compound metabolic process"/>
    <property type="evidence" value="ECO:0007669"/>
    <property type="project" value="TreeGrafter"/>
</dbReference>
<reference evidence="7 8" key="2">
    <citation type="submission" date="2020-08" db="EMBL/GenBank/DDBJ databases">
        <title>Stappia taiwanensis sp. nov., isolated from a coastal thermal spring.</title>
        <authorList>
            <person name="Kampfer P."/>
        </authorList>
    </citation>
    <scope>NUCLEOTIDE SEQUENCE [LARGE SCALE GENOMIC DNA]</scope>
    <source>
        <strain evidence="7 8">DSM 23284</strain>
    </source>
</reference>
<keyword evidence="5" id="KW-0408">Iron</keyword>
<dbReference type="InterPro" id="IPR003819">
    <property type="entry name" value="TauD/TfdA-like"/>
</dbReference>
<comment type="caution">
    <text evidence="7">The sequence shown here is derived from an EMBL/GenBank/DDBJ whole genome shotgun (WGS) entry which is preliminary data.</text>
</comment>
<keyword evidence="3 7" id="KW-0223">Dioxygenase</keyword>
<evidence type="ECO:0000256" key="3">
    <source>
        <dbReference type="ARBA" id="ARBA00022964"/>
    </source>
</evidence>
<dbReference type="AlphaFoldDB" id="A0A838XUM0"/>
<name>A0A838XUM0_9HYPH</name>
<dbReference type="GO" id="GO:0000908">
    <property type="term" value="F:taurine dioxygenase activity"/>
    <property type="evidence" value="ECO:0007669"/>
    <property type="project" value="TreeGrafter"/>
</dbReference>
<dbReference type="Proteomes" id="UP000559404">
    <property type="component" value="Unassembled WGS sequence"/>
</dbReference>
<sequence length="296" mass="33313">MLELIPLVDRIGMEVRGVDVTGPISSGDFERIYQAWIDNTILLFRDQHMTTTEQIAFTRRFGEVVSYTRKQFAEGSEPEILILSNISKDGKPIGSPVSGRVWHTDGHYLPEPPAGSLLYALETPAEGGDTLFANMFAAYDALPEPVRARIEDLQVVISRVQSRPYNYPDRPPVTEAERAEWADVPQPMVRFHEEAGRKAIYAGGNVPWRIVGMDEAESAPLVTFVQEFSVQPRFTYRHKWRPGDIILWDNRSALHRATPYDFAGSRRLMHRTTLAPRRAVPEARTGGREHGAAMAG</sequence>
<dbReference type="Pfam" id="PF02668">
    <property type="entry name" value="TauD"/>
    <property type="match status" value="1"/>
</dbReference>
<protein>
    <submittedName>
        <fullName evidence="7">TauD/TfdA family dioxygenase</fullName>
    </submittedName>
</protein>
<evidence type="ECO:0000256" key="2">
    <source>
        <dbReference type="ARBA" id="ARBA00022723"/>
    </source>
</evidence>
<keyword evidence="4" id="KW-0560">Oxidoreductase</keyword>
<gene>
    <name evidence="7" type="ORF">H1W37_13775</name>
</gene>
<dbReference type="PANTHER" id="PTHR30468:SF1">
    <property type="entry name" value="ALPHA-KETOGLUTARATE-DEPENDENT SULFONATE DIOXYGENASE"/>
    <property type="match status" value="1"/>
</dbReference>
<evidence type="ECO:0000256" key="1">
    <source>
        <dbReference type="ARBA" id="ARBA00005896"/>
    </source>
</evidence>
<evidence type="ECO:0000256" key="4">
    <source>
        <dbReference type="ARBA" id="ARBA00023002"/>
    </source>
</evidence>
<evidence type="ECO:0000259" key="6">
    <source>
        <dbReference type="Pfam" id="PF02668"/>
    </source>
</evidence>
<dbReference type="GO" id="GO:0046872">
    <property type="term" value="F:metal ion binding"/>
    <property type="evidence" value="ECO:0007669"/>
    <property type="project" value="UniProtKB-KW"/>
</dbReference>
<organism evidence="7 8">
    <name type="scientific">Stappia taiwanensis</name>
    <dbReference type="NCBI Taxonomy" id="992267"/>
    <lineage>
        <taxon>Bacteria</taxon>
        <taxon>Pseudomonadati</taxon>
        <taxon>Pseudomonadota</taxon>
        <taxon>Alphaproteobacteria</taxon>
        <taxon>Hyphomicrobiales</taxon>
        <taxon>Stappiaceae</taxon>
        <taxon>Stappia</taxon>
    </lineage>
</organism>
<dbReference type="GO" id="GO:0005737">
    <property type="term" value="C:cytoplasm"/>
    <property type="evidence" value="ECO:0007669"/>
    <property type="project" value="TreeGrafter"/>
</dbReference>
<evidence type="ECO:0000313" key="8">
    <source>
        <dbReference type="Proteomes" id="UP000559404"/>
    </source>
</evidence>
<dbReference type="PANTHER" id="PTHR30468">
    <property type="entry name" value="ALPHA-KETOGLUTARATE-DEPENDENT SULFONATE DIOXYGENASE"/>
    <property type="match status" value="1"/>
</dbReference>
<dbReference type="InterPro" id="IPR042098">
    <property type="entry name" value="TauD-like_sf"/>
</dbReference>
<dbReference type="Gene3D" id="3.60.130.10">
    <property type="entry name" value="Clavaminate synthase-like"/>
    <property type="match status" value="1"/>
</dbReference>
<reference evidence="7 8" key="1">
    <citation type="submission" date="2020-07" db="EMBL/GenBank/DDBJ databases">
        <authorList>
            <person name="Li M."/>
        </authorList>
    </citation>
    <scope>NUCLEOTIDE SEQUENCE [LARGE SCALE GENOMIC DNA]</scope>
    <source>
        <strain evidence="7 8">DSM 23284</strain>
    </source>
</reference>
<dbReference type="RefSeq" id="WP_181760931.1">
    <property type="nucleotide sequence ID" value="NZ_BMCR01000003.1"/>
</dbReference>
<evidence type="ECO:0000313" key="7">
    <source>
        <dbReference type="EMBL" id="MBA4612731.1"/>
    </source>
</evidence>
<dbReference type="InterPro" id="IPR051323">
    <property type="entry name" value="AtsK-like"/>
</dbReference>
<proteinExistence type="inferred from homology"/>